<dbReference type="PANTHER" id="PTHR40274">
    <property type="entry name" value="VIRGINIAMYCIN B LYASE"/>
    <property type="match status" value="1"/>
</dbReference>
<reference evidence="7 8" key="1">
    <citation type="submission" date="2019-07" db="EMBL/GenBank/DDBJ databases">
        <title>Whole genome shotgun sequence of Skermanella aerolata NBRC 106429.</title>
        <authorList>
            <person name="Hosoyama A."/>
            <person name="Uohara A."/>
            <person name="Ohji S."/>
            <person name="Ichikawa N."/>
        </authorList>
    </citation>
    <scope>NUCLEOTIDE SEQUENCE [LARGE SCALE GENOMIC DNA]</scope>
    <source>
        <strain evidence="7 8">NBRC 106429</strain>
    </source>
</reference>
<evidence type="ECO:0000313" key="8">
    <source>
        <dbReference type="Proteomes" id="UP000321523"/>
    </source>
</evidence>
<keyword evidence="1 5" id="KW-0479">Metal-binding</keyword>
<name>A0A512DKF9_9PROT</name>
<dbReference type="Gene3D" id="2.130.10.10">
    <property type="entry name" value="YVTN repeat-like/Quinoprotein amine dehydrogenase"/>
    <property type="match status" value="1"/>
</dbReference>
<protein>
    <recommendedName>
        <fullName evidence="5">Virginiamycin B lyase</fullName>
        <ecNumber evidence="5">4.2.99.-</ecNumber>
    </recommendedName>
    <alternativeName>
        <fullName evidence="5">Streptogramin B lyase</fullName>
    </alternativeName>
</protein>
<keyword evidence="4 5" id="KW-0046">Antibiotic resistance</keyword>
<organism evidence="7 8">
    <name type="scientific">Skermanella aerolata</name>
    <dbReference type="NCBI Taxonomy" id="393310"/>
    <lineage>
        <taxon>Bacteria</taxon>
        <taxon>Pseudomonadati</taxon>
        <taxon>Pseudomonadota</taxon>
        <taxon>Alphaproteobacteria</taxon>
        <taxon>Rhodospirillales</taxon>
        <taxon>Azospirillaceae</taxon>
        <taxon>Skermanella</taxon>
    </lineage>
</organism>
<dbReference type="AlphaFoldDB" id="A0A512DKF9"/>
<evidence type="ECO:0000256" key="1">
    <source>
        <dbReference type="ARBA" id="ARBA00022723"/>
    </source>
</evidence>
<keyword evidence="7" id="KW-0378">Hydrolase</keyword>
<dbReference type="SUPFAM" id="SSF63829">
    <property type="entry name" value="Calcium-dependent phosphotriesterase"/>
    <property type="match status" value="1"/>
</dbReference>
<comment type="subunit">
    <text evidence="5">Monomer.</text>
</comment>
<dbReference type="GO" id="GO:0030288">
    <property type="term" value="C:outer membrane-bounded periplasmic space"/>
    <property type="evidence" value="ECO:0007669"/>
    <property type="project" value="TreeGrafter"/>
</dbReference>
<keyword evidence="8" id="KW-1185">Reference proteome</keyword>
<evidence type="ECO:0000256" key="2">
    <source>
        <dbReference type="ARBA" id="ARBA00022842"/>
    </source>
</evidence>
<feature type="signal peptide" evidence="6">
    <location>
        <begin position="1"/>
        <end position="20"/>
    </location>
</feature>
<dbReference type="GO" id="GO:0017001">
    <property type="term" value="P:antibiotic catabolic process"/>
    <property type="evidence" value="ECO:0007669"/>
    <property type="project" value="UniProtKB-UniRule"/>
</dbReference>
<dbReference type="EMBL" id="BJYZ01000003">
    <property type="protein sequence ID" value="GEO36925.1"/>
    <property type="molecule type" value="Genomic_DNA"/>
</dbReference>
<dbReference type="InterPro" id="IPR011217">
    <property type="entry name" value="Vgb_bact"/>
</dbReference>
<dbReference type="Proteomes" id="UP000321523">
    <property type="component" value="Unassembled WGS sequence"/>
</dbReference>
<sequence length="325" mass="34686">MRKILTAVAAAMLFTGIGHASADLPMKEYQLPAGSRPHDVAPAPDGGVWYTAQRHGALGWLDPATGKVEQIPLGSGSAPHGVIVGPDGAPWITDGGLNAIVRVDPATKKVTRYPLPAGTANANLNTAAFDGDGVLWFTGQNGIYGRLVPASGDIEVFQAPEGRGPYGITATPDGEIYYASLAGSHIARIDTKTGEATVIEPPTDEQGARRVWSDSRGKIWVSEWNSGQVSVYDPAGNSWSSWKLPGENPLAYAVYVDEHDKIWLSDFGGNALVRFDPETQNFDVQRHPRPEANVRQILGRPGEVWAPESGTDTLVMVRTGPAEAE</sequence>
<comment type="cofactor">
    <cofactor evidence="5">
        <name>Mg(2+)</name>
        <dbReference type="ChEBI" id="CHEBI:18420"/>
    </cofactor>
</comment>
<keyword evidence="6" id="KW-0732">Signal</keyword>
<evidence type="ECO:0000256" key="6">
    <source>
        <dbReference type="SAM" id="SignalP"/>
    </source>
</evidence>
<dbReference type="RefSeq" id="WP_044426059.1">
    <property type="nucleotide sequence ID" value="NZ_BJYZ01000003.1"/>
</dbReference>
<gene>
    <name evidence="7" type="ORF">SAE02_10730</name>
</gene>
<comment type="caution">
    <text evidence="7">The sequence shown here is derived from an EMBL/GenBank/DDBJ whole genome shotgun (WGS) entry which is preliminary data.</text>
</comment>
<dbReference type="EC" id="4.2.99.-" evidence="5"/>
<keyword evidence="2 5" id="KW-0460">Magnesium</keyword>
<dbReference type="GO" id="GO:0046677">
    <property type="term" value="P:response to antibiotic"/>
    <property type="evidence" value="ECO:0007669"/>
    <property type="project" value="UniProtKB-UniRule"/>
</dbReference>
<comment type="function">
    <text evidence="5">Inactivates the type B streptogramin antibiotics by linearizing the lactone ring at the ester linkage, generating a free phenylglycine carboxylate and converting the threonyl moiety into 2-amino-butenoic acid.</text>
</comment>
<evidence type="ECO:0000313" key="7">
    <source>
        <dbReference type="EMBL" id="GEO36925.1"/>
    </source>
</evidence>
<proteinExistence type="inferred from homology"/>
<comment type="similarity">
    <text evidence="5">Belongs to the Vgb family.</text>
</comment>
<feature type="chain" id="PRO_5021728683" description="Virginiamycin B lyase" evidence="6">
    <location>
        <begin position="21"/>
        <end position="325"/>
    </location>
</feature>
<dbReference type="InterPro" id="IPR015943">
    <property type="entry name" value="WD40/YVTN_repeat-like_dom_sf"/>
</dbReference>
<evidence type="ECO:0000256" key="5">
    <source>
        <dbReference type="PIRNR" id="PIRNR026412"/>
    </source>
</evidence>
<dbReference type="GO" id="GO:0000287">
    <property type="term" value="F:magnesium ion binding"/>
    <property type="evidence" value="ECO:0007669"/>
    <property type="project" value="UniProtKB-UniRule"/>
</dbReference>
<dbReference type="Pfam" id="PF24684">
    <property type="entry name" value="Vgb_lyase"/>
    <property type="match status" value="1"/>
</dbReference>
<dbReference type="InterPro" id="IPR051344">
    <property type="entry name" value="Vgb"/>
</dbReference>
<evidence type="ECO:0000256" key="4">
    <source>
        <dbReference type="ARBA" id="ARBA00023251"/>
    </source>
</evidence>
<dbReference type="GO" id="GO:0016787">
    <property type="term" value="F:hydrolase activity"/>
    <property type="evidence" value="ECO:0007669"/>
    <property type="project" value="UniProtKB-KW"/>
</dbReference>
<keyword evidence="3 5" id="KW-0456">Lyase</keyword>
<evidence type="ECO:0000256" key="3">
    <source>
        <dbReference type="ARBA" id="ARBA00023239"/>
    </source>
</evidence>
<dbReference type="PIRSF" id="PIRSF026412">
    <property type="entry name" value="Streptogrm_lyase"/>
    <property type="match status" value="1"/>
</dbReference>
<dbReference type="PANTHER" id="PTHR40274:SF3">
    <property type="entry name" value="VIRGINIAMYCIN B LYASE"/>
    <property type="match status" value="1"/>
</dbReference>
<accession>A0A512DKF9</accession>
<dbReference type="GO" id="GO:0016835">
    <property type="term" value="F:carbon-oxygen lyase activity"/>
    <property type="evidence" value="ECO:0007669"/>
    <property type="project" value="UniProtKB-UniRule"/>
</dbReference>